<evidence type="ECO:0000256" key="2">
    <source>
        <dbReference type="PROSITE-ProRule" id="PRU00317"/>
    </source>
</evidence>
<feature type="repeat" description="Pumilio" evidence="2">
    <location>
        <begin position="222"/>
        <end position="257"/>
    </location>
</feature>
<feature type="repeat" description="Pumilio" evidence="2">
    <location>
        <begin position="258"/>
        <end position="295"/>
    </location>
</feature>
<dbReference type="Gene3D" id="1.25.10.10">
    <property type="entry name" value="Leucine-rich Repeat Variant"/>
    <property type="match status" value="1"/>
</dbReference>
<organism evidence="4 5">
    <name type="scientific">Rhizopus microsporus ATCC 52813</name>
    <dbReference type="NCBI Taxonomy" id="1340429"/>
    <lineage>
        <taxon>Eukaryota</taxon>
        <taxon>Fungi</taxon>
        <taxon>Fungi incertae sedis</taxon>
        <taxon>Mucoromycota</taxon>
        <taxon>Mucoromycotina</taxon>
        <taxon>Mucoromycetes</taxon>
        <taxon>Mucorales</taxon>
        <taxon>Mucorineae</taxon>
        <taxon>Rhizopodaceae</taxon>
        <taxon>Rhizopus</taxon>
    </lineage>
</organism>
<feature type="domain" description="PUM-HD" evidence="3">
    <location>
        <begin position="1"/>
        <end position="321"/>
    </location>
</feature>
<dbReference type="InterPro" id="IPR001313">
    <property type="entry name" value="Pumilio_RNA-bd_rpt"/>
</dbReference>
<dbReference type="SUPFAM" id="SSF48371">
    <property type="entry name" value="ARM repeat"/>
    <property type="match status" value="1"/>
</dbReference>
<dbReference type="CDD" id="cd07920">
    <property type="entry name" value="Pumilio"/>
    <property type="match status" value="1"/>
</dbReference>
<keyword evidence="5" id="KW-1185">Reference proteome</keyword>
<name>A0A2G4T886_RHIZD</name>
<evidence type="ECO:0000256" key="1">
    <source>
        <dbReference type="ARBA" id="ARBA00022737"/>
    </source>
</evidence>
<feature type="repeat" description="Pumilio" evidence="2">
    <location>
        <begin position="150"/>
        <end position="185"/>
    </location>
</feature>
<dbReference type="Pfam" id="PF00806">
    <property type="entry name" value="PUF"/>
    <property type="match status" value="8"/>
</dbReference>
<dbReference type="InterPro" id="IPR011989">
    <property type="entry name" value="ARM-like"/>
</dbReference>
<dbReference type="PROSITE" id="PS50302">
    <property type="entry name" value="PUM"/>
    <property type="match status" value="8"/>
</dbReference>
<dbReference type="PANTHER" id="PTHR12537">
    <property type="entry name" value="RNA BINDING PROTEIN PUMILIO-RELATED"/>
    <property type="match status" value="1"/>
</dbReference>
<evidence type="ECO:0000313" key="4">
    <source>
        <dbReference type="EMBL" id="PHZ17228.1"/>
    </source>
</evidence>
<evidence type="ECO:0000313" key="5">
    <source>
        <dbReference type="Proteomes" id="UP000242254"/>
    </source>
</evidence>
<reference evidence="4 5" key="1">
    <citation type="journal article" date="2016" name="Proc. Natl. Acad. Sci. U.S.A.">
        <title>Lipid metabolic changes in an early divergent fungus govern the establishment of a mutualistic symbiosis with endobacteria.</title>
        <authorList>
            <person name="Lastovetsky O.A."/>
            <person name="Gaspar M.L."/>
            <person name="Mondo S.J."/>
            <person name="LaButti K.M."/>
            <person name="Sandor L."/>
            <person name="Grigoriev I.V."/>
            <person name="Henry S.A."/>
            <person name="Pawlowska T.E."/>
        </authorList>
    </citation>
    <scope>NUCLEOTIDE SEQUENCE [LARGE SCALE GENOMIC DNA]</scope>
    <source>
        <strain evidence="4 5">ATCC 52813</strain>
    </source>
</reference>
<dbReference type="FunFam" id="1.25.10.10:FF:000237">
    <property type="entry name" value="Pumilio homolog 9"/>
    <property type="match status" value="1"/>
</dbReference>
<dbReference type="InterPro" id="IPR033133">
    <property type="entry name" value="PUM-HD"/>
</dbReference>
<protein>
    <submittedName>
        <fullName evidence="4">ARM repeat-containing protein</fullName>
    </submittedName>
</protein>
<gene>
    <name evidence="4" type="ORF">RHIMIDRAFT_284889</name>
</gene>
<dbReference type="SMART" id="SM00025">
    <property type="entry name" value="Pumilio"/>
    <property type="match status" value="8"/>
</dbReference>
<dbReference type="InterPro" id="IPR016024">
    <property type="entry name" value="ARM-type_fold"/>
</dbReference>
<proteinExistence type="predicted"/>
<dbReference type="PANTHER" id="PTHR12537:SF13">
    <property type="entry name" value="PUMILIO HOMOLOGY DOMAIN FAMILY MEMBER 4"/>
    <property type="match status" value="1"/>
</dbReference>
<dbReference type="RefSeq" id="XP_023470936.1">
    <property type="nucleotide sequence ID" value="XM_023613216.1"/>
</dbReference>
<dbReference type="AlphaFoldDB" id="A0A2G4T886"/>
<feature type="repeat" description="Pumilio" evidence="2">
    <location>
        <begin position="5"/>
        <end position="40"/>
    </location>
</feature>
<dbReference type="Proteomes" id="UP000242254">
    <property type="component" value="Unassembled WGS sequence"/>
</dbReference>
<dbReference type="GO" id="GO:0010608">
    <property type="term" value="P:post-transcriptional regulation of gene expression"/>
    <property type="evidence" value="ECO:0007669"/>
    <property type="project" value="TreeGrafter"/>
</dbReference>
<feature type="repeat" description="Pumilio" evidence="2">
    <location>
        <begin position="41"/>
        <end position="76"/>
    </location>
</feature>
<dbReference type="GO" id="GO:0003729">
    <property type="term" value="F:mRNA binding"/>
    <property type="evidence" value="ECO:0007669"/>
    <property type="project" value="TreeGrafter"/>
</dbReference>
<evidence type="ECO:0000259" key="3">
    <source>
        <dbReference type="PROSITE" id="PS50303"/>
    </source>
</evidence>
<keyword evidence="1" id="KW-0677">Repeat</keyword>
<dbReference type="STRING" id="1340429.A0A2G4T886"/>
<feature type="repeat" description="Pumilio" evidence="2">
    <location>
        <begin position="186"/>
        <end position="221"/>
    </location>
</feature>
<dbReference type="PROSITE" id="PS50303">
    <property type="entry name" value="PUM_HD"/>
    <property type="match status" value="1"/>
</dbReference>
<feature type="repeat" description="Pumilio" evidence="2">
    <location>
        <begin position="77"/>
        <end position="113"/>
    </location>
</feature>
<dbReference type="EMBL" id="KZ303842">
    <property type="protein sequence ID" value="PHZ17228.1"/>
    <property type="molecule type" value="Genomic_DNA"/>
</dbReference>
<dbReference type="GO" id="GO:0005737">
    <property type="term" value="C:cytoplasm"/>
    <property type="evidence" value="ECO:0007669"/>
    <property type="project" value="TreeGrafter"/>
</dbReference>
<feature type="repeat" description="Pumilio" evidence="2">
    <location>
        <begin position="114"/>
        <end position="149"/>
    </location>
</feature>
<accession>A0A2G4T886</accession>
<dbReference type="GeneID" id="35444205"/>
<dbReference type="InterPro" id="IPR033712">
    <property type="entry name" value="Pumilio_RNA-bd"/>
</dbReference>
<sequence length="352" mass="40935">MCLEDMKEDFYLLCKDQYGCRFLQKKLEEQDFEQREIIFTQVFPHFVELMTDPFGNYLCQKMLEHCTDIQRTMLVEQVSKSIQDISLNMHGTRAVQRMIELISLDEQIQETVRALSPIVVMLIKDINGNHVIQKCLHRFTSKDKQFIYDAVSQNCVEVATHRHGCCVLQRCIDFSAIHQTKQLVNEIIAHALTLVQDPYGNYVVQYVLELGDASFSDQLIRQFIGHLSRLSVQKYSSNVMEKCIRVAEDNTRHDLIQEMMNQDQLERLLKDSYANYVVQTALDYADDKQHQQLAECVRPLLSCIRNTSYCKRIQGKLNRQQQSKQYNNAGLLGYSLGFHPLMTSFSNFPPNP</sequence>